<dbReference type="GO" id="GO:0008017">
    <property type="term" value="F:microtubule binding"/>
    <property type="evidence" value="ECO:0007669"/>
    <property type="project" value="InterPro"/>
</dbReference>
<dbReference type="PANTHER" id="PTHR19336">
    <property type="entry name" value="UNCHARACTERIZED DUF1167"/>
    <property type="match status" value="1"/>
</dbReference>
<keyword evidence="4" id="KW-0175">Coiled coil</keyword>
<feature type="region of interest" description="Disordered" evidence="5">
    <location>
        <begin position="318"/>
        <end position="439"/>
    </location>
</feature>
<feature type="coiled-coil region" evidence="4">
    <location>
        <begin position="581"/>
        <end position="656"/>
    </location>
</feature>
<dbReference type="InterPro" id="IPR024957">
    <property type="entry name" value="Cep57_MT-bd_dom"/>
</dbReference>
<feature type="coiled-coil region" evidence="4">
    <location>
        <begin position="773"/>
        <end position="800"/>
    </location>
</feature>
<feature type="compositionally biased region" description="Basic and acidic residues" evidence="5">
    <location>
        <begin position="351"/>
        <end position="363"/>
    </location>
</feature>
<comment type="subcellular location">
    <subcellularLocation>
        <location evidence="1">Cytoplasm</location>
        <location evidence="1">Cytoskeleton</location>
        <location evidence="1">Microtubule organizing center</location>
    </subcellularLocation>
</comment>
<name>A0A3D8SLX8_9HELO</name>
<feature type="domain" description="Cep57 centrosome microtubule-binding" evidence="6">
    <location>
        <begin position="1125"/>
        <end position="1201"/>
    </location>
</feature>
<feature type="compositionally biased region" description="Polar residues" evidence="5">
    <location>
        <begin position="27"/>
        <end position="48"/>
    </location>
</feature>
<keyword evidence="2" id="KW-0963">Cytoplasm</keyword>
<feature type="region of interest" description="Disordered" evidence="5">
    <location>
        <begin position="237"/>
        <end position="266"/>
    </location>
</feature>
<dbReference type="EMBL" id="PDLN01000004">
    <property type="protein sequence ID" value="RDW87349.1"/>
    <property type="molecule type" value="Genomic_DNA"/>
</dbReference>
<evidence type="ECO:0000256" key="3">
    <source>
        <dbReference type="ARBA" id="ARBA00023212"/>
    </source>
</evidence>
<accession>A0A3D8SLX8</accession>
<evidence type="ECO:0000256" key="1">
    <source>
        <dbReference type="ARBA" id="ARBA00004267"/>
    </source>
</evidence>
<feature type="coiled-coil region" evidence="4">
    <location>
        <begin position="689"/>
        <end position="737"/>
    </location>
</feature>
<dbReference type="PANTHER" id="PTHR19336:SF9">
    <property type="entry name" value="SPINDLE POLE BODY PROTEIN PPC89"/>
    <property type="match status" value="1"/>
</dbReference>
<feature type="region of interest" description="Disordered" evidence="5">
    <location>
        <begin position="175"/>
        <end position="214"/>
    </location>
</feature>
<evidence type="ECO:0000313" key="7">
    <source>
        <dbReference type="EMBL" id="RDW87349.1"/>
    </source>
</evidence>
<dbReference type="GO" id="GO:0005815">
    <property type="term" value="C:microtubule organizing center"/>
    <property type="evidence" value="ECO:0007669"/>
    <property type="project" value="UniProtKB-SubCell"/>
</dbReference>
<comment type="caution">
    <text evidence="7">The sequence shown here is derived from an EMBL/GenBank/DDBJ whole genome shotgun (WGS) entry which is preliminary data.</text>
</comment>
<dbReference type="Proteomes" id="UP000256328">
    <property type="component" value="Unassembled WGS sequence"/>
</dbReference>
<organism evidence="7 8">
    <name type="scientific">Coleophoma crateriformis</name>
    <dbReference type="NCBI Taxonomy" id="565419"/>
    <lineage>
        <taxon>Eukaryota</taxon>
        <taxon>Fungi</taxon>
        <taxon>Dikarya</taxon>
        <taxon>Ascomycota</taxon>
        <taxon>Pezizomycotina</taxon>
        <taxon>Leotiomycetes</taxon>
        <taxon>Helotiales</taxon>
        <taxon>Dermateaceae</taxon>
        <taxon>Coleophoma</taxon>
    </lineage>
</organism>
<dbReference type="AlphaFoldDB" id="A0A3D8SLX8"/>
<proteinExistence type="predicted"/>
<feature type="compositionally biased region" description="Polar residues" evidence="5">
    <location>
        <begin position="971"/>
        <end position="980"/>
    </location>
</feature>
<feature type="compositionally biased region" description="Polar residues" evidence="5">
    <location>
        <begin position="384"/>
        <end position="439"/>
    </location>
</feature>
<reference evidence="7 8" key="1">
    <citation type="journal article" date="2018" name="IMA Fungus">
        <title>IMA Genome-F 9: Draft genome sequence of Annulohypoxylon stygium, Aspergillus mulundensis, Berkeleyomyces basicola (syn. Thielaviopsis basicola), Ceratocystis smalleyi, two Cercospora beticola strains, Coleophoma cylindrospora, Fusarium fracticaudum, Phialophora cf. hyalina, and Morchella septimelata.</title>
        <authorList>
            <person name="Wingfield B.D."/>
            <person name="Bills G.F."/>
            <person name="Dong Y."/>
            <person name="Huang W."/>
            <person name="Nel W.J."/>
            <person name="Swalarsk-Parry B.S."/>
            <person name="Vaghefi N."/>
            <person name="Wilken P.M."/>
            <person name="An Z."/>
            <person name="de Beer Z.W."/>
            <person name="De Vos L."/>
            <person name="Chen L."/>
            <person name="Duong T.A."/>
            <person name="Gao Y."/>
            <person name="Hammerbacher A."/>
            <person name="Kikkert J.R."/>
            <person name="Li Y."/>
            <person name="Li H."/>
            <person name="Li K."/>
            <person name="Li Q."/>
            <person name="Liu X."/>
            <person name="Ma X."/>
            <person name="Naidoo K."/>
            <person name="Pethybridge S.J."/>
            <person name="Sun J."/>
            <person name="Steenkamp E.T."/>
            <person name="van der Nest M.A."/>
            <person name="van Wyk S."/>
            <person name="Wingfield M.J."/>
            <person name="Xiong C."/>
            <person name="Yue Q."/>
            <person name="Zhang X."/>
        </authorList>
    </citation>
    <scope>NUCLEOTIDE SEQUENCE [LARGE SCALE GENOMIC DNA]</scope>
    <source>
        <strain evidence="7 8">BP5796</strain>
    </source>
</reference>
<protein>
    <recommendedName>
        <fullName evidence="6">Cep57 centrosome microtubule-binding domain-containing protein</fullName>
    </recommendedName>
</protein>
<feature type="compositionally biased region" description="Polar residues" evidence="5">
    <location>
        <begin position="318"/>
        <end position="350"/>
    </location>
</feature>
<evidence type="ECO:0000256" key="4">
    <source>
        <dbReference type="SAM" id="Coils"/>
    </source>
</evidence>
<feature type="region of interest" description="Disordered" evidence="5">
    <location>
        <begin position="844"/>
        <end position="866"/>
    </location>
</feature>
<feature type="compositionally biased region" description="Low complexity" evidence="5">
    <location>
        <begin position="994"/>
        <end position="1004"/>
    </location>
</feature>
<evidence type="ECO:0000259" key="6">
    <source>
        <dbReference type="Pfam" id="PF06657"/>
    </source>
</evidence>
<feature type="region of interest" description="Disordered" evidence="5">
    <location>
        <begin position="898"/>
        <end position="1038"/>
    </location>
</feature>
<feature type="compositionally biased region" description="Basic and acidic residues" evidence="5">
    <location>
        <begin position="14"/>
        <end position="26"/>
    </location>
</feature>
<evidence type="ECO:0000256" key="2">
    <source>
        <dbReference type="ARBA" id="ARBA00022490"/>
    </source>
</evidence>
<feature type="compositionally biased region" description="Basic and acidic residues" evidence="5">
    <location>
        <begin position="373"/>
        <end position="383"/>
    </location>
</feature>
<feature type="compositionally biased region" description="Polar residues" evidence="5">
    <location>
        <begin position="252"/>
        <end position="265"/>
    </location>
</feature>
<dbReference type="OrthoDB" id="3503012at2759"/>
<gene>
    <name evidence="7" type="ORF">BP5796_03043</name>
</gene>
<keyword evidence="3" id="KW-0206">Cytoskeleton</keyword>
<sequence>MSALSPDSRHKARQIREISRQLHHDNSVASSTGSQHGTVSPDSTQTTDFDPIRDDAQGSTGLIEQINANLPRLRDTARKYNRWAPRRSDEPAPTFDLNTSGINDAFPGFDSGPLDYDSSSPEVSLNAGPIELGRGVRSTQQQQPRVPARAPLTEFSSNIETQTIDTINSGTVQVAYTPTGRPRKGSQERRPRNLSNLEKSARWFDQNLRPNSPTNPTIIIPDYPVAQVGPQSSPFITTPSENNVPARGNGVPGQQQNAASASNTDDVFERYIKTKVASKKETSPKPFNGAPYTPYAGHLVENERRKFGDFHAQVANESDTSILSQRPSNVIENKNTRFSKNRGVSATSTQPEKRSSLFEDVRDSTNTSTGQIEDQKMGFRDTQVKSNSAANKTGYQTKLAESQTASRPKTSMGLNATVDSPRSTSSQVKRNDLTNKTGLKSNLANSQTIPRAKTYPGLNPVFDSPSNTTNMSVQAHGRNDTGNVNNTTSNQTQLSFALPTQLNEVSKLVLQDAHKSGGQVKLTKGRSFSADQTNKVTRGKIQELVENLDQEEEVDIYHQCQQLQYRLETLLELRHSDQMLIHDLKNDRVSLETELEALEREKENGFGKDSGIGGVGSLSSHDGIRDIHISEICQQKDKLEAEVKQFREKLAENRVASSDMEARLETRISKRETELTKITEERDETRFRLETAVRQLERALQDVDNLNRDNQELLSTNDSLHQNIANLEQHVSILKGEVSKALIENGQLKAEHRGFVAEREAFNTEKSAWAAEKETMAREMESVREDLAANREEMSHYKNEFKECSQIWQQKSREWVTRETTLVKKIQRQDTAIRLCKDVKQKLPQKGQANTEYHNHEDSFSSQSDVDAADVTHESNFSDIFGHGFMSGLYAQRNAIEEKRKQQESQMPQKKKTLKSERSFQYFDDDTAMTTGSRRSARFAKDETLKSNTPVHSLRSNRDEPQEEDEEEIQSPVSIRSTHSGRIYEDETFRSVGSARSVRSNRSTRSTRDAQAEAVRPGILKKGNQPRTPEKPRRRQHMDDDLTSAFIIPDIIGLAKEDAHPVLSRSARGVLDDLCKHNAQNCTVCTRVAVYDSKTDSQALAQIQIDKAVPVSKRMPQAEPYEEEPTLRPSVAPDFALDSVIKATKDELEHLKAKHVKLLNRYNAADASLGKRARKELIAELKEVSIARDAKEDMLYSLYDVLEGRKSDLDEELPWEGIEETE</sequence>
<dbReference type="Pfam" id="PF06657">
    <property type="entry name" value="Cep57_MT_bd"/>
    <property type="match status" value="1"/>
</dbReference>
<feature type="region of interest" description="Disordered" evidence="5">
    <location>
        <begin position="1"/>
        <end position="57"/>
    </location>
</feature>
<keyword evidence="8" id="KW-1185">Reference proteome</keyword>
<dbReference type="InterPro" id="IPR051756">
    <property type="entry name" value="Centrosomal_MT-associated"/>
</dbReference>
<evidence type="ECO:0000256" key="5">
    <source>
        <dbReference type="SAM" id="MobiDB-lite"/>
    </source>
</evidence>
<evidence type="ECO:0000313" key="8">
    <source>
        <dbReference type="Proteomes" id="UP000256328"/>
    </source>
</evidence>